<proteinExistence type="predicted"/>
<dbReference type="Proteomes" id="UP000562124">
    <property type="component" value="Unassembled WGS sequence"/>
</dbReference>
<evidence type="ECO:0000259" key="1">
    <source>
        <dbReference type="Pfam" id="PF12770"/>
    </source>
</evidence>
<dbReference type="Gene3D" id="1.25.40.10">
    <property type="entry name" value="Tetratricopeptide repeat domain"/>
    <property type="match status" value="1"/>
</dbReference>
<dbReference type="SUPFAM" id="SSF48452">
    <property type="entry name" value="TPR-like"/>
    <property type="match status" value="1"/>
</dbReference>
<organism evidence="2 3">
    <name type="scientific">Cellulomonas fimi</name>
    <dbReference type="NCBI Taxonomy" id="1708"/>
    <lineage>
        <taxon>Bacteria</taxon>
        <taxon>Bacillati</taxon>
        <taxon>Actinomycetota</taxon>
        <taxon>Actinomycetes</taxon>
        <taxon>Micrococcales</taxon>
        <taxon>Cellulomonadaceae</taxon>
        <taxon>Cellulomonas</taxon>
    </lineage>
</organism>
<dbReference type="InterPro" id="IPR011990">
    <property type="entry name" value="TPR-like_helical_dom_sf"/>
</dbReference>
<gene>
    <name evidence="2" type="ORF">HIR71_01270</name>
</gene>
<comment type="caution">
    <text evidence="2">The sequence shown here is derived from an EMBL/GenBank/DDBJ whole genome shotgun (WGS) entry which is preliminary data.</text>
</comment>
<evidence type="ECO:0000313" key="3">
    <source>
        <dbReference type="Proteomes" id="UP000562124"/>
    </source>
</evidence>
<keyword evidence="3" id="KW-1185">Reference proteome</keyword>
<accession>A0A7Y0LVK5</accession>
<protein>
    <submittedName>
        <fullName evidence="2">CHAT domain-containing protein</fullName>
    </submittedName>
</protein>
<evidence type="ECO:0000313" key="2">
    <source>
        <dbReference type="EMBL" id="NMR18865.1"/>
    </source>
</evidence>
<dbReference type="Pfam" id="PF12770">
    <property type="entry name" value="CHAT"/>
    <property type="match status" value="1"/>
</dbReference>
<dbReference type="EMBL" id="JABCJJ010000001">
    <property type="protein sequence ID" value="NMR18865.1"/>
    <property type="molecule type" value="Genomic_DNA"/>
</dbReference>
<reference evidence="2 3" key="1">
    <citation type="submission" date="2020-04" db="EMBL/GenBank/DDBJ databases">
        <title>Sequencing and Assembly of C. fimi.</title>
        <authorList>
            <person name="Ramsey A.R."/>
        </authorList>
    </citation>
    <scope>NUCLEOTIDE SEQUENCE [LARGE SCALE GENOMIC DNA]</scope>
    <source>
        <strain evidence="2 3">SB</strain>
    </source>
</reference>
<dbReference type="RefSeq" id="WP_169322774.1">
    <property type="nucleotide sequence ID" value="NZ_JABCJJ010000001.1"/>
</dbReference>
<dbReference type="InterPro" id="IPR024983">
    <property type="entry name" value="CHAT_dom"/>
</dbReference>
<feature type="domain" description="CHAT" evidence="1">
    <location>
        <begin position="652"/>
        <end position="871"/>
    </location>
</feature>
<dbReference type="AlphaFoldDB" id="A0A7Y0LVK5"/>
<sequence>MRSSPESSELDALTLQVELAAGENADGRPAPAARRLRPALVRLDALGRGADVGRVRARAVLELAKSDFEMRADASAQLERLDHLAADGAGWPGLEPAVAGLRGLLHLRAGDVESSLRELDTAVDQIDSAEVIDACCALLNRGVLHLERGDLARARRDLAECVRRSKEADLGLLVFKASHNLGYLEYLAGRLPLSLARMEEASQNDPGGPRAIALLDRARVLVEAGLVGVADATLAEAAAIFAADRLPHDLAEAELARAECALLRADHAAAQRFAAAARRRFERRGDEAWAVRATVLELQVQAAALTREGEAVSTSGSNGTRDLSVRLVPAPDELPPALRTAWRRLATRCAQLELACADTGRTQWAYVARMLRTEAEVTVGSGADARSRLVALGAVPAGAPLGVRLQGQRLRAELALRAGDRARAARHVRAGQRDLAAHRARFGSIDLRTASAVHGAALAEIDLRMALASGRADVVLDAAERSRAVIRGARRVNPPPDAGTAALLAELRQLLEQSRELDRRPATDPQRERARREALRLRHAIQARSWQEGDTGPADEPGRARELVAMLGAHPGTTVVSVLEHRGHLAAVRLTQRGAQLVPLGPAGPLREQARRAHADLPVVANPLVPAGLRAAAEGSLQRALGRIDDALCDAVAAPGELVVVVGGWLAAVPWSMLRSRVGRPTVVAPSARHWLTHAVPPGRRPVGVPGLAEQRLSAVAGPGLQHARLEVEQVALGWPDSVVLTGPAATCAEVAGVLRAPGVVHLAAHGRHETDNPLFSSVRMADGPLFAHELDNGSAAPELVLLSSCEVGRTSVRPGGEALGLASVLLRIGVGAVVAAIAPLSDDVALRVMTRTHALLRDGWDVARALAQATQVDAGRGAPAPLVCFGASV</sequence>
<name>A0A7Y0LVK5_CELFI</name>